<feature type="domain" description="Fibronectin type-III" evidence="1">
    <location>
        <begin position="103"/>
        <end position="156"/>
    </location>
</feature>
<dbReference type="InterPro" id="IPR036116">
    <property type="entry name" value="FN3_sf"/>
</dbReference>
<dbReference type="SUPFAM" id="SSF49265">
    <property type="entry name" value="Fibronectin type III"/>
    <property type="match status" value="1"/>
</dbReference>
<reference evidence="2 3" key="1">
    <citation type="submission" date="2018-11" db="EMBL/GenBank/DDBJ databases">
        <authorList>
            <consortium name="Pathogen Informatics"/>
        </authorList>
    </citation>
    <scope>NUCLEOTIDE SEQUENCE [LARGE SCALE GENOMIC DNA]</scope>
</reference>
<feature type="domain" description="Fibronectin type-III" evidence="1">
    <location>
        <begin position="1"/>
        <end position="98"/>
    </location>
</feature>
<dbReference type="Pfam" id="PF00041">
    <property type="entry name" value="fn3"/>
    <property type="match status" value="1"/>
</dbReference>
<dbReference type="CDD" id="cd00063">
    <property type="entry name" value="FN3"/>
    <property type="match status" value="2"/>
</dbReference>
<evidence type="ECO:0000259" key="1">
    <source>
        <dbReference type="PROSITE" id="PS50853"/>
    </source>
</evidence>
<protein>
    <recommendedName>
        <fullName evidence="1">Fibronectin type-III domain-containing protein</fullName>
    </recommendedName>
</protein>
<dbReference type="EMBL" id="UYRT01002606">
    <property type="protein sequence ID" value="VDK31241.1"/>
    <property type="molecule type" value="Genomic_DNA"/>
</dbReference>
<name>A0A3P6QGW3_9BILA</name>
<dbReference type="InterPro" id="IPR003961">
    <property type="entry name" value="FN3_dom"/>
</dbReference>
<dbReference type="InterPro" id="IPR013783">
    <property type="entry name" value="Ig-like_fold"/>
</dbReference>
<dbReference type="OrthoDB" id="5798642at2759"/>
<organism evidence="2 3">
    <name type="scientific">Gongylonema pulchrum</name>
    <dbReference type="NCBI Taxonomy" id="637853"/>
    <lineage>
        <taxon>Eukaryota</taxon>
        <taxon>Metazoa</taxon>
        <taxon>Ecdysozoa</taxon>
        <taxon>Nematoda</taxon>
        <taxon>Chromadorea</taxon>
        <taxon>Rhabditida</taxon>
        <taxon>Spirurina</taxon>
        <taxon>Spiruromorpha</taxon>
        <taxon>Spiruroidea</taxon>
        <taxon>Gongylonematidae</taxon>
        <taxon>Gongylonema</taxon>
    </lineage>
</organism>
<keyword evidence="3" id="KW-1185">Reference proteome</keyword>
<gene>
    <name evidence="2" type="ORF">GPUH_LOCUS1922</name>
</gene>
<proteinExistence type="predicted"/>
<dbReference type="PROSITE" id="PS50853">
    <property type="entry name" value="FN3"/>
    <property type="match status" value="2"/>
</dbReference>
<evidence type="ECO:0000313" key="3">
    <source>
        <dbReference type="Proteomes" id="UP000271098"/>
    </source>
</evidence>
<dbReference type="Gene3D" id="2.60.40.10">
    <property type="entry name" value="Immunoglobulins"/>
    <property type="match status" value="2"/>
</dbReference>
<dbReference type="AlphaFoldDB" id="A0A3P6QGW3"/>
<accession>A0A3P6QGW3</accession>
<sequence>MDWDPPSVPNGKIIRYIIYYTPLDDQNIVYQMGQIPKKPITEWMTYHKDGNYLTSGPQHADLLGFVEPDTAYALVLQAVNQDGPGPYSEQHTIRTMSRAREGPPLDLRVEPEGQRSALVEWLKPTTSEQPPVGYELYYIKADAKIWEDDLASLDDW</sequence>
<evidence type="ECO:0000313" key="2">
    <source>
        <dbReference type="EMBL" id="VDK31241.1"/>
    </source>
</evidence>
<dbReference type="Proteomes" id="UP000271098">
    <property type="component" value="Unassembled WGS sequence"/>
</dbReference>